<gene>
    <name evidence="4" type="ORF">C7431_111101</name>
</gene>
<comment type="caution">
    <text evidence="4">The sequence shown here is derived from an EMBL/GenBank/DDBJ whole genome shotgun (WGS) entry which is preliminary data.</text>
</comment>
<dbReference type="PROSITE" id="PS51186">
    <property type="entry name" value="GNAT"/>
    <property type="match status" value="1"/>
</dbReference>
<protein>
    <submittedName>
        <fullName evidence="4">RimJ/RimL family protein N-acetyltransferase</fullName>
    </submittedName>
</protein>
<reference evidence="4 5" key="1">
    <citation type="submission" date="2018-05" db="EMBL/GenBank/DDBJ databases">
        <title>Genomic Encyclopedia of Type Strains, Phase IV (KMG-V): Genome sequencing to study the core and pangenomes of soil and plant-associated prokaryotes.</title>
        <authorList>
            <person name="Whitman W."/>
        </authorList>
    </citation>
    <scope>NUCLEOTIDE SEQUENCE [LARGE SCALE GENOMIC DNA]</scope>
    <source>
        <strain evidence="4 5">PNA 200-10</strain>
    </source>
</reference>
<evidence type="ECO:0000256" key="2">
    <source>
        <dbReference type="ARBA" id="ARBA00023315"/>
    </source>
</evidence>
<dbReference type="OrthoDB" id="7356080at2"/>
<dbReference type="Gene3D" id="3.40.630.30">
    <property type="match status" value="1"/>
</dbReference>
<dbReference type="Pfam" id="PF00583">
    <property type="entry name" value="Acetyltransf_1"/>
    <property type="match status" value="1"/>
</dbReference>
<sequence length="154" mass="17812">MEYLKLSAEHLKEVYDIRFSITENLVHAHQIQYLQRQQALEDIAQGGGWICRVGEEYAGYGLGIYIPCDDQVNYVTHALIGGLFVRPEYQGRHIGTELIKRITRWFSDKGTEQIELTTDSNSRAVEFYKKNGWQPAGLDEFGQLIMKRRRGDDE</sequence>
<keyword evidence="2" id="KW-0012">Acyltransferase</keyword>
<evidence type="ECO:0000313" key="5">
    <source>
        <dbReference type="Proteomes" id="UP000245981"/>
    </source>
</evidence>
<dbReference type="InterPro" id="IPR050680">
    <property type="entry name" value="YpeA/RimI_acetyltransf"/>
</dbReference>
<dbReference type="EMBL" id="QGHF01000011">
    <property type="protein sequence ID" value="PWK94364.1"/>
    <property type="molecule type" value="Genomic_DNA"/>
</dbReference>
<accession>A0A2V2BCL9</accession>
<dbReference type="PANTHER" id="PTHR43420">
    <property type="entry name" value="ACETYLTRANSFERASE"/>
    <property type="match status" value="1"/>
</dbReference>
<evidence type="ECO:0000313" key="4">
    <source>
        <dbReference type="EMBL" id="PWK94364.1"/>
    </source>
</evidence>
<dbReference type="GO" id="GO:0016747">
    <property type="term" value="F:acyltransferase activity, transferring groups other than amino-acyl groups"/>
    <property type="evidence" value="ECO:0007669"/>
    <property type="project" value="InterPro"/>
</dbReference>
<dbReference type="Proteomes" id="UP000245981">
    <property type="component" value="Unassembled WGS sequence"/>
</dbReference>
<dbReference type="CDD" id="cd04301">
    <property type="entry name" value="NAT_SF"/>
    <property type="match status" value="1"/>
</dbReference>
<organism evidence="4 5">
    <name type="scientific">Pantoea allii</name>
    <dbReference type="NCBI Taxonomy" id="574096"/>
    <lineage>
        <taxon>Bacteria</taxon>
        <taxon>Pseudomonadati</taxon>
        <taxon>Pseudomonadota</taxon>
        <taxon>Gammaproteobacteria</taxon>
        <taxon>Enterobacterales</taxon>
        <taxon>Erwiniaceae</taxon>
        <taxon>Pantoea</taxon>
    </lineage>
</organism>
<name>A0A2V2BCL9_9GAMM</name>
<dbReference type="InterPro" id="IPR000182">
    <property type="entry name" value="GNAT_dom"/>
</dbReference>
<feature type="domain" description="N-acetyltransferase" evidence="3">
    <location>
        <begin position="1"/>
        <end position="151"/>
    </location>
</feature>
<proteinExistence type="predicted"/>
<dbReference type="AlphaFoldDB" id="A0A2V2BCL9"/>
<dbReference type="SUPFAM" id="SSF55729">
    <property type="entry name" value="Acyl-CoA N-acyltransferases (Nat)"/>
    <property type="match status" value="1"/>
</dbReference>
<dbReference type="RefSeq" id="WP_109718159.1">
    <property type="nucleotide sequence ID" value="NZ_QGHF01000011.1"/>
</dbReference>
<evidence type="ECO:0000259" key="3">
    <source>
        <dbReference type="PROSITE" id="PS51186"/>
    </source>
</evidence>
<evidence type="ECO:0000256" key="1">
    <source>
        <dbReference type="ARBA" id="ARBA00022679"/>
    </source>
</evidence>
<keyword evidence="1 4" id="KW-0808">Transferase</keyword>
<dbReference type="InterPro" id="IPR016181">
    <property type="entry name" value="Acyl_CoA_acyltransferase"/>
</dbReference>